<dbReference type="PANTHER" id="PTHR38788">
    <property type="entry name" value="CLR5 DOMAIN-CONTAINING PROTEIN"/>
    <property type="match status" value="1"/>
</dbReference>
<dbReference type="AlphaFoldDB" id="A0AA38X3E2"/>
<sequence length="264" mass="30247">MSTQGSRISKEQWQEHKELIRQLYVIQRVPLKQISRHLEETYSFRASKAQYDRRLKEWGFSKNIKAFVSQAIENSLQRQDLDSTTAVVVANGVPMSPRRLKRVLRRHNLPTLEDKWNRVGIEIRPVSRPTHDIDKPRFDQFGGLDPFATTSVPISSQVARVLEYFLNDPKYVDLKAIMPYALERSMLFHAVIALSMARMLRALPSDRSVDMSAVIRHKLDAVFELRRGLAAPELLRAKSAYVIFLTALTLSILEARLSASPCGF</sequence>
<protein>
    <recommendedName>
        <fullName evidence="1">Clr5 domain-containing protein</fullName>
    </recommendedName>
</protein>
<dbReference type="EMBL" id="JAPDRK010000015">
    <property type="protein sequence ID" value="KAJ9606042.1"/>
    <property type="molecule type" value="Genomic_DNA"/>
</dbReference>
<feature type="domain" description="Clr5" evidence="1">
    <location>
        <begin position="9"/>
        <end position="62"/>
    </location>
</feature>
<dbReference type="PANTHER" id="PTHR38788:SF3">
    <property type="entry name" value="CLR5 DOMAIN-CONTAINING PROTEIN"/>
    <property type="match status" value="1"/>
</dbReference>
<evidence type="ECO:0000313" key="2">
    <source>
        <dbReference type="EMBL" id="KAJ9606042.1"/>
    </source>
</evidence>
<organism evidence="2 3">
    <name type="scientific">Cladophialophora chaetospira</name>
    <dbReference type="NCBI Taxonomy" id="386627"/>
    <lineage>
        <taxon>Eukaryota</taxon>
        <taxon>Fungi</taxon>
        <taxon>Dikarya</taxon>
        <taxon>Ascomycota</taxon>
        <taxon>Pezizomycotina</taxon>
        <taxon>Eurotiomycetes</taxon>
        <taxon>Chaetothyriomycetidae</taxon>
        <taxon>Chaetothyriales</taxon>
        <taxon>Herpotrichiellaceae</taxon>
        <taxon>Cladophialophora</taxon>
    </lineage>
</organism>
<comment type="caution">
    <text evidence="2">The sequence shown here is derived from an EMBL/GenBank/DDBJ whole genome shotgun (WGS) entry which is preliminary data.</text>
</comment>
<gene>
    <name evidence="2" type="ORF">H2200_009891</name>
</gene>
<dbReference type="InterPro" id="IPR025676">
    <property type="entry name" value="Clr5_dom"/>
</dbReference>
<evidence type="ECO:0000313" key="3">
    <source>
        <dbReference type="Proteomes" id="UP001172673"/>
    </source>
</evidence>
<proteinExistence type="predicted"/>
<keyword evidence="3" id="KW-1185">Reference proteome</keyword>
<dbReference type="Proteomes" id="UP001172673">
    <property type="component" value="Unassembled WGS sequence"/>
</dbReference>
<dbReference type="Pfam" id="PF14420">
    <property type="entry name" value="Clr5"/>
    <property type="match status" value="1"/>
</dbReference>
<evidence type="ECO:0000259" key="1">
    <source>
        <dbReference type="Pfam" id="PF14420"/>
    </source>
</evidence>
<accession>A0AA38X3E2</accession>
<name>A0AA38X3E2_9EURO</name>
<reference evidence="2" key="1">
    <citation type="submission" date="2022-10" db="EMBL/GenBank/DDBJ databases">
        <title>Culturing micro-colonial fungi from biological soil crusts in the Mojave desert and describing Neophaeococcomyces mojavensis, and introducing the new genera and species Taxawa tesnikishii.</title>
        <authorList>
            <person name="Kurbessoian T."/>
            <person name="Stajich J.E."/>
        </authorList>
    </citation>
    <scope>NUCLEOTIDE SEQUENCE</scope>
    <source>
        <strain evidence="2">TK_41</strain>
    </source>
</reference>